<dbReference type="InterPro" id="IPR003423">
    <property type="entry name" value="OMP_efflux"/>
</dbReference>
<evidence type="ECO:0000313" key="11">
    <source>
        <dbReference type="Proteomes" id="UP000282977"/>
    </source>
</evidence>
<name>A0A437JCY7_9SPHN</name>
<dbReference type="GO" id="GO:0009279">
    <property type="term" value="C:cell outer membrane"/>
    <property type="evidence" value="ECO:0007669"/>
    <property type="project" value="UniProtKB-SubCell"/>
</dbReference>
<dbReference type="PANTHER" id="PTHR30026:SF22">
    <property type="entry name" value="OUTER MEMBRANE EFFLUX PROTEIN"/>
    <property type="match status" value="1"/>
</dbReference>
<feature type="compositionally biased region" description="Low complexity" evidence="8">
    <location>
        <begin position="72"/>
        <end position="86"/>
    </location>
</feature>
<evidence type="ECO:0000256" key="8">
    <source>
        <dbReference type="SAM" id="MobiDB-lite"/>
    </source>
</evidence>
<dbReference type="EMBL" id="RZUL01000001">
    <property type="protein sequence ID" value="RVT43788.1"/>
    <property type="molecule type" value="Genomic_DNA"/>
</dbReference>
<feature type="signal peptide" evidence="9">
    <location>
        <begin position="1"/>
        <end position="29"/>
    </location>
</feature>
<dbReference type="GO" id="GO:0015562">
    <property type="term" value="F:efflux transmembrane transporter activity"/>
    <property type="evidence" value="ECO:0007669"/>
    <property type="project" value="InterPro"/>
</dbReference>
<keyword evidence="7" id="KW-0998">Cell outer membrane</keyword>
<evidence type="ECO:0000256" key="1">
    <source>
        <dbReference type="ARBA" id="ARBA00004442"/>
    </source>
</evidence>
<keyword evidence="6" id="KW-0472">Membrane</keyword>
<dbReference type="Gene3D" id="1.20.1600.10">
    <property type="entry name" value="Outer membrane efflux proteins (OEP)"/>
    <property type="match status" value="1"/>
</dbReference>
<feature type="region of interest" description="Disordered" evidence="8">
    <location>
        <begin position="57"/>
        <end position="86"/>
    </location>
</feature>
<evidence type="ECO:0000256" key="2">
    <source>
        <dbReference type="ARBA" id="ARBA00007613"/>
    </source>
</evidence>
<dbReference type="PANTHER" id="PTHR30026">
    <property type="entry name" value="OUTER MEMBRANE PROTEIN TOLC"/>
    <property type="match status" value="1"/>
</dbReference>
<dbReference type="SUPFAM" id="SSF56954">
    <property type="entry name" value="Outer membrane efflux proteins (OEP)"/>
    <property type="match status" value="1"/>
</dbReference>
<gene>
    <name evidence="10" type="ORF">ENE74_04090</name>
</gene>
<keyword evidence="9" id="KW-0732">Signal</keyword>
<sequence length="551" mass="59621">MKQHPSVGLTHGARLALVLSLCVSGSALAAADMAKVAGPLPDGTPVAALAASDFAQDGGSAPVVPPPPYVPPASTTAPPTPAQSGQTPLPVFDDPYAVRPDGTLPPIPVDPQPVDPAAAVAAARAAAEPPAGATESLRDAIVEALKANPEIQIALARQDDAKYGVHEARAGYMPRLDMTVAIGGELNRPQIGANTDLRRSEGVVTLNQNLWDWGTTINDIKRARASYRSAQWSTRERIEAIAYDMSLAYLSVLQQQKLVELSNEEIAANEKIVKIVAIQEDLGLTTPADVSRATARLDNVRAILLDRTSALQQARESYRRLTNRLPGVAVDLPPTTPVLPMTADAAVAMIDTRSPRMAQAVEDRRSLDRQRASQTGTFFPRLAIQAQGNWRDDVLGRTGTNKDARAMLTMTYNFFNGGADIAVRNRISARLRQADYELDRRRREVEQDIRIDFNALDAARGKIVTIESEIQSAEKVVALYAQQFREGRRTVFDLLDSQNILFNARANQITNMTAKNAAEYRVLQKLGSLFDLVSGGEPLPQLVVPAPVRSN</sequence>
<comment type="subcellular location">
    <subcellularLocation>
        <location evidence="1">Cell outer membrane</location>
    </subcellularLocation>
</comment>
<comment type="similarity">
    <text evidence="2">Belongs to the outer membrane factor (OMF) (TC 1.B.17) family.</text>
</comment>
<evidence type="ECO:0000313" key="10">
    <source>
        <dbReference type="EMBL" id="RVT43788.1"/>
    </source>
</evidence>
<evidence type="ECO:0000256" key="3">
    <source>
        <dbReference type="ARBA" id="ARBA00022448"/>
    </source>
</evidence>
<evidence type="ECO:0000256" key="6">
    <source>
        <dbReference type="ARBA" id="ARBA00023136"/>
    </source>
</evidence>
<reference evidence="10 11" key="1">
    <citation type="submission" date="2019-01" db="EMBL/GenBank/DDBJ databases">
        <authorList>
            <person name="Chen W.-M."/>
        </authorList>
    </citation>
    <scope>NUCLEOTIDE SEQUENCE [LARGE SCALE GENOMIC DNA]</scope>
    <source>
        <strain evidence="10 11">TLA-22</strain>
    </source>
</reference>
<comment type="caution">
    <text evidence="10">The sequence shown here is derived from an EMBL/GenBank/DDBJ whole genome shotgun (WGS) entry which is preliminary data.</text>
</comment>
<proteinExistence type="inferred from homology"/>
<keyword evidence="3" id="KW-0813">Transport</keyword>
<dbReference type="GO" id="GO:0015288">
    <property type="term" value="F:porin activity"/>
    <property type="evidence" value="ECO:0007669"/>
    <property type="project" value="TreeGrafter"/>
</dbReference>
<evidence type="ECO:0000256" key="7">
    <source>
        <dbReference type="ARBA" id="ARBA00023237"/>
    </source>
</evidence>
<evidence type="ECO:0000256" key="4">
    <source>
        <dbReference type="ARBA" id="ARBA00022452"/>
    </source>
</evidence>
<feature type="chain" id="PRO_5019106881" description="TolC family protein" evidence="9">
    <location>
        <begin position="30"/>
        <end position="551"/>
    </location>
</feature>
<dbReference type="Pfam" id="PF02321">
    <property type="entry name" value="OEP"/>
    <property type="match status" value="2"/>
</dbReference>
<dbReference type="RefSeq" id="WP_127689327.1">
    <property type="nucleotide sequence ID" value="NZ_RZUL01000001.1"/>
</dbReference>
<dbReference type="OrthoDB" id="9814637at2"/>
<dbReference type="AlphaFoldDB" id="A0A437JCY7"/>
<evidence type="ECO:0000256" key="9">
    <source>
        <dbReference type="SAM" id="SignalP"/>
    </source>
</evidence>
<protein>
    <recommendedName>
        <fullName evidence="12">TolC family protein</fullName>
    </recommendedName>
</protein>
<organism evidence="10 11">
    <name type="scientific">Sphingobium algorifonticola</name>
    <dbReference type="NCBI Taxonomy" id="2008318"/>
    <lineage>
        <taxon>Bacteria</taxon>
        <taxon>Pseudomonadati</taxon>
        <taxon>Pseudomonadota</taxon>
        <taxon>Alphaproteobacteria</taxon>
        <taxon>Sphingomonadales</taxon>
        <taxon>Sphingomonadaceae</taxon>
        <taxon>Sphingobium</taxon>
    </lineage>
</organism>
<dbReference type="Proteomes" id="UP000282977">
    <property type="component" value="Unassembled WGS sequence"/>
</dbReference>
<keyword evidence="5" id="KW-0812">Transmembrane</keyword>
<evidence type="ECO:0000256" key="5">
    <source>
        <dbReference type="ARBA" id="ARBA00022692"/>
    </source>
</evidence>
<evidence type="ECO:0008006" key="12">
    <source>
        <dbReference type="Google" id="ProtNLM"/>
    </source>
</evidence>
<dbReference type="GO" id="GO:1990281">
    <property type="term" value="C:efflux pump complex"/>
    <property type="evidence" value="ECO:0007669"/>
    <property type="project" value="TreeGrafter"/>
</dbReference>
<dbReference type="NCBIfam" id="TIGR01844">
    <property type="entry name" value="type_I_sec_TolC"/>
    <property type="match status" value="1"/>
</dbReference>
<dbReference type="InterPro" id="IPR051906">
    <property type="entry name" value="TolC-like"/>
</dbReference>
<dbReference type="InterPro" id="IPR010130">
    <property type="entry name" value="T1SS_OMP_TolC"/>
</dbReference>
<accession>A0A437JCY7</accession>
<keyword evidence="4" id="KW-1134">Transmembrane beta strand</keyword>
<keyword evidence="11" id="KW-1185">Reference proteome</keyword>